<evidence type="ECO:0000256" key="6">
    <source>
        <dbReference type="ARBA" id="ARBA00022840"/>
    </source>
</evidence>
<keyword evidence="7 11" id="KW-1133">Transmembrane helix</keyword>
<dbReference type="NCBIfam" id="TIGR03925">
    <property type="entry name" value="T7SS_EccC_b"/>
    <property type="match status" value="1"/>
</dbReference>
<dbReference type="PANTHER" id="PTHR22683:SF1">
    <property type="entry name" value="TYPE VII SECRETION SYSTEM PROTEIN ESSC"/>
    <property type="match status" value="1"/>
</dbReference>
<feature type="binding site" evidence="9">
    <location>
        <begin position="439"/>
        <end position="446"/>
    </location>
    <ligand>
        <name>ATP</name>
        <dbReference type="ChEBI" id="CHEBI:30616"/>
    </ligand>
</feature>
<dbReference type="NCBIfam" id="TIGR03924">
    <property type="entry name" value="T7SS_EccC_a"/>
    <property type="match status" value="1"/>
</dbReference>
<keyword evidence="3 11" id="KW-0812">Transmembrane</keyword>
<dbReference type="GO" id="GO:0003677">
    <property type="term" value="F:DNA binding"/>
    <property type="evidence" value="ECO:0007669"/>
    <property type="project" value="InterPro"/>
</dbReference>
<gene>
    <name evidence="13" type="primary">eccCa</name>
    <name evidence="13" type="ORF">G7Y31_02440</name>
</gene>
<dbReference type="SMART" id="SM00382">
    <property type="entry name" value="AAA"/>
    <property type="match status" value="3"/>
</dbReference>
<dbReference type="PROSITE" id="PS50901">
    <property type="entry name" value="FTSK"/>
    <property type="match status" value="3"/>
</dbReference>
<keyword evidence="8 11" id="KW-0472">Membrane</keyword>
<keyword evidence="2" id="KW-1003">Cell membrane</keyword>
<evidence type="ECO:0000256" key="9">
    <source>
        <dbReference type="PROSITE-ProRule" id="PRU00289"/>
    </source>
</evidence>
<evidence type="ECO:0000259" key="12">
    <source>
        <dbReference type="PROSITE" id="PS50901"/>
    </source>
</evidence>
<evidence type="ECO:0000256" key="3">
    <source>
        <dbReference type="ARBA" id="ARBA00022692"/>
    </source>
</evidence>
<keyword evidence="4" id="KW-0677">Repeat</keyword>
<dbReference type="KEGG" id="cliz:G7Y31_02440"/>
<dbReference type="SUPFAM" id="SSF52540">
    <property type="entry name" value="P-loop containing nucleoside triphosphate hydrolases"/>
    <property type="match status" value="3"/>
</dbReference>
<evidence type="ECO:0000256" key="5">
    <source>
        <dbReference type="ARBA" id="ARBA00022741"/>
    </source>
</evidence>
<evidence type="ECO:0000256" key="8">
    <source>
        <dbReference type="ARBA" id="ARBA00023136"/>
    </source>
</evidence>
<feature type="domain" description="FtsK" evidence="12">
    <location>
        <begin position="1072"/>
        <end position="1252"/>
    </location>
</feature>
<evidence type="ECO:0000256" key="11">
    <source>
        <dbReference type="SAM" id="Phobius"/>
    </source>
</evidence>
<dbReference type="InterPro" id="IPR002543">
    <property type="entry name" value="FtsK_dom"/>
</dbReference>
<dbReference type="InterPro" id="IPR050206">
    <property type="entry name" value="FtsK/SpoIIIE/SftA"/>
</dbReference>
<feature type="domain" description="FtsK" evidence="12">
    <location>
        <begin position="816"/>
        <end position="992"/>
    </location>
</feature>
<dbReference type="Pfam" id="PF01580">
    <property type="entry name" value="FtsK_SpoIIIE"/>
    <property type="match status" value="2"/>
</dbReference>
<feature type="binding site" evidence="9">
    <location>
        <begin position="1089"/>
        <end position="1096"/>
    </location>
    <ligand>
        <name>ATP</name>
        <dbReference type="ChEBI" id="CHEBI:30616"/>
    </ligand>
</feature>
<dbReference type="Gene3D" id="3.40.50.300">
    <property type="entry name" value="P-loop containing nucleotide triphosphate hydrolases"/>
    <property type="match status" value="3"/>
</dbReference>
<dbReference type="InterPro" id="IPR003593">
    <property type="entry name" value="AAA+_ATPase"/>
</dbReference>
<dbReference type="GO" id="GO:0005524">
    <property type="term" value="F:ATP binding"/>
    <property type="evidence" value="ECO:0007669"/>
    <property type="project" value="UniProtKB-UniRule"/>
</dbReference>
<evidence type="ECO:0000256" key="10">
    <source>
        <dbReference type="SAM" id="MobiDB-lite"/>
    </source>
</evidence>
<dbReference type="PANTHER" id="PTHR22683">
    <property type="entry name" value="SPORULATION PROTEIN RELATED"/>
    <property type="match status" value="1"/>
</dbReference>
<comment type="subcellular location">
    <subcellularLocation>
        <location evidence="1">Cell membrane</location>
        <topology evidence="1">Multi-pass membrane protein</topology>
    </subcellularLocation>
</comment>
<reference evidence="13 14" key="1">
    <citation type="submission" date="2020-11" db="EMBL/GenBank/DDBJ databases">
        <title>Corynebacterium sp. ZJ-599.</title>
        <authorList>
            <person name="Zhou J."/>
        </authorList>
    </citation>
    <scope>NUCLEOTIDE SEQUENCE [LARGE SCALE GENOMIC DNA]</scope>
    <source>
        <strain evidence="13 14">ZJ-599</strain>
    </source>
</reference>
<keyword evidence="14" id="KW-1185">Reference proteome</keyword>
<evidence type="ECO:0000256" key="7">
    <source>
        <dbReference type="ARBA" id="ARBA00022989"/>
    </source>
</evidence>
<name>A0A7T0PA77_9CORY</name>
<organism evidence="13 14">
    <name type="scientific">Corynebacterium lizhenjunii</name>
    <dbReference type="NCBI Taxonomy" id="2709394"/>
    <lineage>
        <taxon>Bacteria</taxon>
        <taxon>Bacillati</taxon>
        <taxon>Actinomycetota</taxon>
        <taxon>Actinomycetes</taxon>
        <taxon>Mycobacteriales</taxon>
        <taxon>Corynebacteriaceae</taxon>
        <taxon>Corynebacterium</taxon>
    </lineage>
</organism>
<keyword evidence="6 9" id="KW-0067">ATP-binding</keyword>
<accession>A0A7T0PA77</accession>
<evidence type="ECO:0000256" key="1">
    <source>
        <dbReference type="ARBA" id="ARBA00004651"/>
    </source>
</evidence>
<feature type="binding site" evidence="9">
    <location>
        <begin position="834"/>
        <end position="841"/>
    </location>
    <ligand>
        <name>ATP</name>
        <dbReference type="ChEBI" id="CHEBI:30616"/>
    </ligand>
</feature>
<feature type="transmembrane region" description="Helical" evidence="11">
    <location>
        <begin position="54"/>
        <end position="72"/>
    </location>
</feature>
<evidence type="ECO:0000313" key="14">
    <source>
        <dbReference type="Proteomes" id="UP000594681"/>
    </source>
</evidence>
<dbReference type="InterPro" id="IPR023837">
    <property type="entry name" value="EccCb-like_Actinobacteria"/>
</dbReference>
<dbReference type="Proteomes" id="UP000594681">
    <property type="component" value="Chromosome"/>
</dbReference>
<feature type="domain" description="FtsK" evidence="12">
    <location>
        <begin position="416"/>
        <end position="616"/>
    </location>
</feature>
<evidence type="ECO:0000313" key="13">
    <source>
        <dbReference type="EMBL" id="QPK79588.1"/>
    </source>
</evidence>
<sequence>MSSVVDTRRSTRTRVVAPVTKATRQPAPPLPTGHLAADPVPDAFKPQPVPLVRLLLPTVMVLAVLGMVVLMVRAGGGRQLNPGMLMFPLMMLASVAMMFQSGTNAEDPNERRRTYLRHLRHLRVKAQEHAAAQRAHETHCHPAPDQLRSFVRSDRLWERAGEDEDALEVRIGTGTVSLCTPIEVPETLAPEDVDPVCAVSLRQLLHAVGQLPDMPVVVQLQAFRFVALSGTKAREMARALVLQLACHHGPETLGLSVLGEGWDWLKWLPHTQDPRAARFHVLLVDSVTTTGLEDFFHDDTLTTIIDVAALRTTALGVRAEQEGLFLLVDEQLRVLTEQGDEVLGLADALSEAVAASIARVLASYRRPAGTTTAHSADGDLLRLLGYRDLEHLAAQLWPGRTGAQRLAVPIGIDKHGAAVTLDIKESAHGGAGPHGLCIGATGSGKSEMLRTFVTSLAATHSPDELNLVLVDFKGGATFLGCETLPHTAAVITNLEEESFLVDRMFAAISGEMNRRQELLRAAGNFANVGDYNADAQAVAAHGPLPALVIVVDEFSELLGQHPDFADLFVAVGRLGRSLHVHLLLASQRLEEGRLRGLDSHLSYRVGLKTFSAAESRQVLGVTDAYSLPAKPGAGYLKTGPDDPVRMQASYVSGPLARRIQAAQATQTTPRVELFVGWDGDTAPAAALPAAEPGELTELDHSTTLLDSVVDIARAEATARGQSAHRMWLPPLPAVIELPEVLGPALAFADAAGAANAPGAPSTGPGAVPGAPGAPSTGPSAAPGTDGAPAAGPPGAATSATLLATIGVVDRPYHQRQDPLELDLSTGGGHLAVCGGPQSGKSTALRTVLTSLCARYSPQRVQFYVLDFGGGQLATCGRLPHVRAVANRHEAEKARRIIDEVHQQLADATAGATAPAAPAAEIFLVVDGWHHVGTAGAEYEDLGEKITQLAADGPSVGIHVVVSTARWTTMRPAIRDLMSHRLELRLGEPMDSLIDRHAQAALPVLPGRGINPQGEPMLIARSSNQDLAHVADTWAHLPAAPALRMLPARLDLRELHAACGAAGIPFALGGPRLAPIIWDPATSAHVVCIGSSGAGKSTTLRSLMHGICARGRAAGRIVLVDLRRAHLGALPTDMLAAYAAQTSAAEEAIRNTVATLRQRLPGAEVTPEQLARRDWWEGPDIYVCIDDVDLLGENLLHPLIELLPHARDIGMHVVVTRKSGGVGRALYGGFLAAVRDQQPSAIILDADKDEGPIFGIKPTPQPVGRGRLVLRGEDHGVVQIAHCGEDPVPEEGESHA</sequence>
<keyword evidence="5 9" id="KW-0547">Nucleotide-binding</keyword>
<evidence type="ECO:0000256" key="4">
    <source>
        <dbReference type="ARBA" id="ARBA00022737"/>
    </source>
</evidence>
<evidence type="ECO:0000256" key="2">
    <source>
        <dbReference type="ARBA" id="ARBA00022475"/>
    </source>
</evidence>
<dbReference type="InterPro" id="IPR027417">
    <property type="entry name" value="P-loop_NTPase"/>
</dbReference>
<dbReference type="RefSeq" id="WP_165010726.1">
    <property type="nucleotide sequence ID" value="NZ_CP064954.1"/>
</dbReference>
<dbReference type="GO" id="GO:0005886">
    <property type="term" value="C:plasma membrane"/>
    <property type="evidence" value="ECO:0007669"/>
    <property type="project" value="UniProtKB-SubCell"/>
</dbReference>
<proteinExistence type="predicted"/>
<protein>
    <submittedName>
        <fullName evidence="13">Type VII secretion protein EccCa</fullName>
    </submittedName>
</protein>
<feature type="region of interest" description="Disordered" evidence="10">
    <location>
        <begin position="754"/>
        <end position="795"/>
    </location>
</feature>
<dbReference type="EMBL" id="CP064954">
    <property type="protein sequence ID" value="QPK79588.1"/>
    <property type="molecule type" value="Genomic_DNA"/>
</dbReference>
<dbReference type="InterPro" id="IPR023836">
    <property type="entry name" value="EccCa-like_Actinobacteria"/>
</dbReference>